<dbReference type="EMBL" id="JAPDMZ010000063">
    <property type="protein sequence ID" value="KAK0552406.1"/>
    <property type="molecule type" value="Genomic_DNA"/>
</dbReference>
<dbReference type="AlphaFoldDB" id="A0AAN6JSI3"/>
<organism evidence="2 3">
    <name type="scientific">Tilletia horrida</name>
    <dbReference type="NCBI Taxonomy" id="155126"/>
    <lineage>
        <taxon>Eukaryota</taxon>
        <taxon>Fungi</taxon>
        <taxon>Dikarya</taxon>
        <taxon>Basidiomycota</taxon>
        <taxon>Ustilaginomycotina</taxon>
        <taxon>Exobasidiomycetes</taxon>
        <taxon>Tilletiales</taxon>
        <taxon>Tilletiaceae</taxon>
        <taxon>Tilletia</taxon>
    </lineage>
</organism>
<feature type="compositionally biased region" description="Low complexity" evidence="1">
    <location>
        <begin position="254"/>
        <end position="269"/>
    </location>
</feature>
<evidence type="ECO:0000313" key="2">
    <source>
        <dbReference type="EMBL" id="KAK0552406.1"/>
    </source>
</evidence>
<dbReference type="Proteomes" id="UP001176517">
    <property type="component" value="Unassembled WGS sequence"/>
</dbReference>
<feature type="region of interest" description="Disordered" evidence="1">
    <location>
        <begin position="43"/>
        <end position="69"/>
    </location>
</feature>
<feature type="region of interest" description="Disordered" evidence="1">
    <location>
        <begin position="1"/>
        <end position="20"/>
    </location>
</feature>
<sequence length="430" mass="47653">MQDSPYQLSPPRPRPKSQALAIGVPSTLVKPFRSPVLKKRLWDNDTENLRDSQQGSASKIPRRLGMTPARVSARPQKSTRIFIPKHSYRDEVEADKRRKHAELSVLSDPIAATPAAGSRPTLGRFSFDDMDTGNDSMYAHIPSFSGIEGDMGECMRLAGQDPVECEGEFLMQRRRADRRSAANMLDYAGSESQYRHGKSAKHQLAITFSETDHDNDSQLSMSSTDTDEGQALPFTEPAGPEQGHHNYSSPQVKPRSSSPSESRFSAMPSSPCPKHHVAPSEWSRQEVLPSLQESVRDSEAPLLESKELQDRAPVHAEREICDALGGNMSPSHQDHGLSDTAQDVQIHAGEMDHREECSVEDSRGQHADTEQDGQFDSTLEHPSLLTSTTLRSHEDHGLSDDRDEDELPSMSQLQASTRVTLVMRKVDGVE</sequence>
<reference evidence="2" key="1">
    <citation type="journal article" date="2023" name="PhytoFront">
        <title>Draft Genome Resources of Seven Strains of Tilletia horrida, Causal Agent of Kernel Smut of Rice.</title>
        <authorList>
            <person name="Khanal S."/>
            <person name="Antony Babu S."/>
            <person name="Zhou X.G."/>
        </authorList>
    </citation>
    <scope>NUCLEOTIDE SEQUENCE</scope>
    <source>
        <strain evidence="2">TX6</strain>
    </source>
</reference>
<feature type="region of interest" description="Disordered" evidence="1">
    <location>
        <begin position="212"/>
        <end position="417"/>
    </location>
</feature>
<accession>A0AAN6JSI3</accession>
<comment type="caution">
    <text evidence="2">The sequence shown here is derived from an EMBL/GenBank/DDBJ whole genome shotgun (WGS) entry which is preliminary data.</text>
</comment>
<keyword evidence="3" id="KW-1185">Reference proteome</keyword>
<name>A0AAN6JSI3_9BASI</name>
<gene>
    <name evidence="2" type="ORF">OC846_002913</name>
</gene>
<feature type="compositionally biased region" description="Basic and acidic residues" evidence="1">
    <location>
        <begin position="349"/>
        <end position="369"/>
    </location>
</feature>
<evidence type="ECO:0000313" key="3">
    <source>
        <dbReference type="Proteomes" id="UP001176517"/>
    </source>
</evidence>
<evidence type="ECO:0000256" key="1">
    <source>
        <dbReference type="SAM" id="MobiDB-lite"/>
    </source>
</evidence>
<proteinExistence type="predicted"/>
<feature type="compositionally biased region" description="Basic and acidic residues" evidence="1">
    <location>
        <begin position="391"/>
        <end position="400"/>
    </location>
</feature>
<protein>
    <submittedName>
        <fullName evidence="2">Uncharacterized protein</fullName>
    </submittedName>
</protein>
<feature type="compositionally biased region" description="Basic and acidic residues" evidence="1">
    <location>
        <begin position="294"/>
        <end position="321"/>
    </location>
</feature>